<dbReference type="VEuPathDB" id="FungiDB:PV08_07453"/>
<dbReference type="RefSeq" id="XP_016234885.1">
    <property type="nucleotide sequence ID" value="XM_016381783.1"/>
</dbReference>
<protein>
    <recommendedName>
        <fullName evidence="6">Large ribosomal subunit protein bL33m</fullName>
    </recommendedName>
</protein>
<dbReference type="InterPro" id="IPR052008">
    <property type="entry name" value="Mitoribosomal_protein_bL33"/>
</dbReference>
<dbReference type="GO" id="GO:0005840">
    <property type="term" value="C:ribosome"/>
    <property type="evidence" value="ECO:0007669"/>
    <property type="project" value="UniProtKB-KW"/>
</dbReference>
<evidence type="ECO:0000256" key="1">
    <source>
        <dbReference type="ARBA" id="ARBA00004173"/>
    </source>
</evidence>
<evidence type="ECO:0000313" key="7">
    <source>
        <dbReference type="EMBL" id="KIW14669.1"/>
    </source>
</evidence>
<dbReference type="SUPFAM" id="SSF57829">
    <property type="entry name" value="Zn-binding ribosomal proteins"/>
    <property type="match status" value="1"/>
</dbReference>
<evidence type="ECO:0000313" key="8">
    <source>
        <dbReference type="Proteomes" id="UP000053328"/>
    </source>
</evidence>
<keyword evidence="5" id="KW-0687">Ribonucleoprotein</keyword>
<evidence type="ECO:0000256" key="5">
    <source>
        <dbReference type="ARBA" id="ARBA00023274"/>
    </source>
</evidence>
<evidence type="ECO:0000256" key="3">
    <source>
        <dbReference type="ARBA" id="ARBA00022980"/>
    </source>
</evidence>
<gene>
    <name evidence="7" type="ORF">PV08_07453</name>
</gene>
<dbReference type="GO" id="GO:1990904">
    <property type="term" value="C:ribonucleoprotein complex"/>
    <property type="evidence" value="ECO:0007669"/>
    <property type="project" value="UniProtKB-KW"/>
</dbReference>
<dbReference type="STRING" id="91928.A0A0D2BTT8"/>
<dbReference type="HOGENOM" id="CLU_2399702_0_0_1"/>
<comment type="subcellular location">
    <subcellularLocation>
        <location evidence="1">Mitochondrion</location>
    </subcellularLocation>
</comment>
<accession>A0A0D2BTT8</accession>
<dbReference type="Gene3D" id="2.20.28.120">
    <property type="entry name" value="Ribosomal protein L33"/>
    <property type="match status" value="1"/>
</dbReference>
<dbReference type="PANTHER" id="PTHR47037">
    <property type="entry name" value="39S RIBOSOMAL PROTEIN L33, MITOCHONDRIAL"/>
    <property type="match status" value="1"/>
</dbReference>
<dbReference type="PANTHER" id="PTHR47037:SF1">
    <property type="entry name" value="LARGE RIBOSOMAL SUBUNIT PROTEIN BL33M"/>
    <property type="match status" value="1"/>
</dbReference>
<evidence type="ECO:0000256" key="6">
    <source>
        <dbReference type="ARBA" id="ARBA00035275"/>
    </source>
</evidence>
<keyword evidence="4" id="KW-0496">Mitochondrion</keyword>
<dbReference type="OrthoDB" id="275534at2759"/>
<organism evidence="7 8">
    <name type="scientific">Exophiala spinifera</name>
    <dbReference type="NCBI Taxonomy" id="91928"/>
    <lineage>
        <taxon>Eukaryota</taxon>
        <taxon>Fungi</taxon>
        <taxon>Dikarya</taxon>
        <taxon>Ascomycota</taxon>
        <taxon>Pezizomycotina</taxon>
        <taxon>Eurotiomycetes</taxon>
        <taxon>Chaetothyriomycetidae</taxon>
        <taxon>Chaetothyriales</taxon>
        <taxon>Herpotrichiellaceae</taxon>
        <taxon>Exophiala</taxon>
    </lineage>
</organism>
<sequence length="93" mass="10651">MAMTGFYRTMIRPRTSRPLSMLKYDPVVKRQVLFLEQKRVILKMLIVAATLHIGREDAYCLVTAMIQVGLSQVGTAICTLTVAKVEGRFRWYV</sequence>
<dbReference type="InterPro" id="IPR038584">
    <property type="entry name" value="Ribosomal_bL33_sf"/>
</dbReference>
<dbReference type="GO" id="GO:0006412">
    <property type="term" value="P:translation"/>
    <property type="evidence" value="ECO:0007669"/>
    <property type="project" value="InterPro"/>
</dbReference>
<evidence type="ECO:0000256" key="4">
    <source>
        <dbReference type="ARBA" id="ARBA00023128"/>
    </source>
</evidence>
<comment type="similarity">
    <text evidence="2">Belongs to the bacterial ribosomal protein bL33 family.</text>
</comment>
<dbReference type="InterPro" id="IPR011332">
    <property type="entry name" value="Ribosomal_zn-bd"/>
</dbReference>
<evidence type="ECO:0000256" key="2">
    <source>
        <dbReference type="ARBA" id="ARBA00007596"/>
    </source>
</evidence>
<dbReference type="EMBL" id="KN847496">
    <property type="protein sequence ID" value="KIW14669.1"/>
    <property type="molecule type" value="Genomic_DNA"/>
</dbReference>
<proteinExistence type="inferred from homology"/>
<dbReference type="Proteomes" id="UP000053328">
    <property type="component" value="Unassembled WGS sequence"/>
</dbReference>
<keyword evidence="3" id="KW-0689">Ribosomal protein</keyword>
<name>A0A0D2BTT8_9EURO</name>
<dbReference type="GeneID" id="27334536"/>
<dbReference type="GO" id="GO:0005739">
    <property type="term" value="C:mitochondrion"/>
    <property type="evidence" value="ECO:0007669"/>
    <property type="project" value="UniProtKB-SubCell"/>
</dbReference>
<keyword evidence="8" id="KW-1185">Reference proteome</keyword>
<reference evidence="7 8" key="1">
    <citation type="submission" date="2015-01" db="EMBL/GenBank/DDBJ databases">
        <title>The Genome Sequence of Exophiala spinifera CBS89968.</title>
        <authorList>
            <consortium name="The Broad Institute Genomics Platform"/>
            <person name="Cuomo C."/>
            <person name="de Hoog S."/>
            <person name="Gorbushina A."/>
            <person name="Stielow B."/>
            <person name="Teixiera M."/>
            <person name="Abouelleil A."/>
            <person name="Chapman S.B."/>
            <person name="Priest M."/>
            <person name="Young S.K."/>
            <person name="Wortman J."/>
            <person name="Nusbaum C."/>
            <person name="Birren B."/>
        </authorList>
    </citation>
    <scope>NUCLEOTIDE SEQUENCE [LARGE SCALE GENOMIC DNA]</scope>
    <source>
        <strain evidence="7 8">CBS 89968</strain>
    </source>
</reference>
<dbReference type="AlphaFoldDB" id="A0A0D2BTT8"/>